<evidence type="ECO:0000256" key="2">
    <source>
        <dbReference type="ARBA" id="ARBA00023315"/>
    </source>
</evidence>
<organism evidence="4 5">
    <name type="scientific">Shewanella salipaludis</name>
    <dbReference type="NCBI Taxonomy" id="2723052"/>
    <lineage>
        <taxon>Bacteria</taxon>
        <taxon>Pseudomonadati</taxon>
        <taxon>Pseudomonadota</taxon>
        <taxon>Gammaproteobacteria</taxon>
        <taxon>Alteromonadales</taxon>
        <taxon>Shewanellaceae</taxon>
        <taxon>Shewanella</taxon>
    </lineage>
</organism>
<keyword evidence="1" id="KW-0808">Transferase</keyword>
<keyword evidence="2" id="KW-0012">Acyltransferase</keyword>
<evidence type="ECO:0000313" key="5">
    <source>
        <dbReference type="Proteomes" id="UP000737113"/>
    </source>
</evidence>
<protein>
    <submittedName>
        <fullName evidence="4">N-acetyltransferase</fullName>
    </submittedName>
</protein>
<dbReference type="Gene3D" id="3.40.630.30">
    <property type="match status" value="1"/>
</dbReference>
<name>A0A972FRX6_9GAMM</name>
<sequence>MIRKAVEADSEVIAGIYNHYIENTAITFEEEKVSATEINRRIQNVQAAGLPWLVAVEDSVVVGYTYATKWKDRSAYRFSVEVTVYLAPGTRGKGYGSMLYIALMAELKACGVQSVIGGITLPNQASVALHEKMGMKKVAHFEKIGFKFDQWQDVGYWQKSLHS</sequence>
<dbReference type="CDD" id="cd04301">
    <property type="entry name" value="NAT_SF"/>
    <property type="match status" value="1"/>
</dbReference>
<dbReference type="PANTHER" id="PTHR43072">
    <property type="entry name" value="N-ACETYLTRANSFERASE"/>
    <property type="match status" value="1"/>
</dbReference>
<dbReference type="SUPFAM" id="SSF55729">
    <property type="entry name" value="Acyl-CoA N-acyltransferases (Nat)"/>
    <property type="match status" value="1"/>
</dbReference>
<accession>A0A972FRX6</accession>
<evidence type="ECO:0000313" key="4">
    <source>
        <dbReference type="EMBL" id="NMH64144.1"/>
    </source>
</evidence>
<dbReference type="RefSeq" id="WP_169562842.1">
    <property type="nucleotide sequence ID" value="NZ_JAAXYH010000002.1"/>
</dbReference>
<proteinExistence type="predicted"/>
<dbReference type="AlphaFoldDB" id="A0A972FRX6"/>
<dbReference type="PANTHER" id="PTHR43072:SF23">
    <property type="entry name" value="UPF0039 PROTEIN C11D3.02C"/>
    <property type="match status" value="1"/>
</dbReference>
<dbReference type="GO" id="GO:0016747">
    <property type="term" value="F:acyltransferase activity, transferring groups other than amino-acyl groups"/>
    <property type="evidence" value="ECO:0007669"/>
    <property type="project" value="InterPro"/>
</dbReference>
<dbReference type="InterPro" id="IPR000182">
    <property type="entry name" value="GNAT_dom"/>
</dbReference>
<dbReference type="EMBL" id="JAAXYH010000002">
    <property type="protein sequence ID" value="NMH64144.1"/>
    <property type="molecule type" value="Genomic_DNA"/>
</dbReference>
<dbReference type="NCBIfam" id="NF040504">
    <property type="entry name" value="resist_ArsN1b"/>
    <property type="match status" value="1"/>
</dbReference>
<dbReference type="Proteomes" id="UP000737113">
    <property type="component" value="Unassembled WGS sequence"/>
</dbReference>
<dbReference type="InterPro" id="IPR016181">
    <property type="entry name" value="Acyl_CoA_acyltransferase"/>
</dbReference>
<keyword evidence="5" id="KW-1185">Reference proteome</keyword>
<reference evidence="4" key="1">
    <citation type="submission" date="2020-04" db="EMBL/GenBank/DDBJ databases">
        <title>Description of Shewanella salipaludis sp. nov., isolated from a salt marsh.</title>
        <authorList>
            <person name="Park S."/>
            <person name="Yoon J.-H."/>
        </authorList>
    </citation>
    <scope>NUCLEOTIDE SEQUENCE</scope>
    <source>
        <strain evidence="4">SHSM-M6</strain>
    </source>
</reference>
<comment type="caution">
    <text evidence="4">The sequence shown here is derived from an EMBL/GenBank/DDBJ whole genome shotgun (WGS) entry which is preliminary data.</text>
</comment>
<dbReference type="PROSITE" id="PS51186">
    <property type="entry name" value="GNAT"/>
    <property type="match status" value="1"/>
</dbReference>
<evidence type="ECO:0000256" key="1">
    <source>
        <dbReference type="ARBA" id="ARBA00022679"/>
    </source>
</evidence>
<evidence type="ECO:0000259" key="3">
    <source>
        <dbReference type="PROSITE" id="PS51186"/>
    </source>
</evidence>
<dbReference type="Pfam" id="PF13420">
    <property type="entry name" value="Acetyltransf_4"/>
    <property type="match status" value="1"/>
</dbReference>
<gene>
    <name evidence="4" type="ORF">HC757_03000</name>
</gene>
<feature type="domain" description="N-acetyltransferase" evidence="3">
    <location>
        <begin position="1"/>
        <end position="162"/>
    </location>
</feature>